<sequence>MGFADWVRDHAGALDDLEPLRRAVGGARVVALGENSHFIREFAEVRHDLVRFLVRECGFTAYATEFGFSEGFEVDAWLGGAGPDDAWDGRPEIPWGVGESLWWLREHNRVTGGRVRFAGIDVPAAGGSALPALDPLVEYVRVADPEVVPLVEVAREIAGRFGAASMALAAPAWARLGVAEQDALSAVLGRLLVRFRAVEPLHVQRVGRAAFDVAVHRLVGAVSVDHTVRAVAELYSGCGLPADMSAREVYLADSVRWHVDRGERVVVAAHNAHVQRVPVSHGGVASVVPMGQHLAAALGGEYFAVGFTSVGGETADTRWDDAAPFGFRVCPARLAAPEPGSLEEAFVGLGPVVVDLRGSPEGPVKFRMHGGYQRVVPRGAFDAVVSVPVSTVADDTGY</sequence>
<dbReference type="Proteomes" id="UP001141259">
    <property type="component" value="Unassembled WGS sequence"/>
</dbReference>
<reference evidence="1" key="1">
    <citation type="submission" date="2022-08" db="EMBL/GenBank/DDBJ databases">
        <authorList>
            <person name="Tistechok S."/>
            <person name="Samborskyy M."/>
            <person name="Roman I."/>
        </authorList>
    </citation>
    <scope>NUCLEOTIDE SEQUENCE</scope>
    <source>
        <strain evidence="1">DSM 103496</strain>
    </source>
</reference>
<dbReference type="PIRSF" id="PIRSF000880">
    <property type="entry name" value="Eryth_est"/>
    <property type="match status" value="1"/>
</dbReference>
<dbReference type="PANTHER" id="PTHR31299:SF0">
    <property type="entry name" value="ESTERASE, PUTATIVE (AFU_ORTHOLOGUE AFUA_1G05850)-RELATED"/>
    <property type="match status" value="1"/>
</dbReference>
<dbReference type="InterPro" id="IPR052036">
    <property type="entry name" value="Hydrolase/PRTase-associated"/>
</dbReference>
<dbReference type="Gene3D" id="3.30.1870.10">
    <property type="entry name" value="EreA-like, domain 2"/>
    <property type="match status" value="1"/>
</dbReference>
<organism evidence="1 2">
    <name type="scientific">Umezawaea endophytica</name>
    <dbReference type="NCBI Taxonomy" id="1654476"/>
    <lineage>
        <taxon>Bacteria</taxon>
        <taxon>Bacillati</taxon>
        <taxon>Actinomycetota</taxon>
        <taxon>Actinomycetes</taxon>
        <taxon>Pseudonocardiales</taxon>
        <taxon>Pseudonocardiaceae</taxon>
        <taxon>Umezawaea</taxon>
    </lineage>
</organism>
<dbReference type="InterPro" id="IPR007815">
    <property type="entry name" value="Emycin_Estase"/>
</dbReference>
<dbReference type="PANTHER" id="PTHR31299">
    <property type="entry name" value="ESTERASE, PUTATIVE (AFU_ORTHOLOGUE AFUA_1G05850)-RELATED"/>
    <property type="match status" value="1"/>
</dbReference>
<dbReference type="CDD" id="cd14728">
    <property type="entry name" value="Ere-like"/>
    <property type="match status" value="1"/>
</dbReference>
<protein>
    <submittedName>
        <fullName evidence="1">Erythromycin esterase family protein</fullName>
    </submittedName>
</protein>
<name>A0A9X2VN06_9PSEU</name>
<proteinExistence type="predicted"/>
<dbReference type="InterPro" id="IPR016273">
    <property type="entry name" value="Emycin_Estase_proteobac"/>
</dbReference>
<dbReference type="Gene3D" id="3.40.1660.10">
    <property type="entry name" value="EreA-like (biosynthetic domain)"/>
    <property type="match status" value="1"/>
</dbReference>
<evidence type="ECO:0000313" key="1">
    <source>
        <dbReference type="EMBL" id="MCS7479605.1"/>
    </source>
</evidence>
<dbReference type="AlphaFoldDB" id="A0A9X2VN06"/>
<gene>
    <name evidence="1" type="ORF">NZH93_22315</name>
</gene>
<dbReference type="GO" id="GO:0046677">
    <property type="term" value="P:response to antibiotic"/>
    <property type="evidence" value="ECO:0007669"/>
    <property type="project" value="InterPro"/>
</dbReference>
<dbReference type="RefSeq" id="WP_259625099.1">
    <property type="nucleotide sequence ID" value="NZ_JANYMP010000010.1"/>
</dbReference>
<comment type="caution">
    <text evidence="1">The sequence shown here is derived from an EMBL/GenBank/DDBJ whole genome shotgun (WGS) entry which is preliminary data.</text>
</comment>
<dbReference type="SUPFAM" id="SSF159501">
    <property type="entry name" value="EreA/ChaN-like"/>
    <property type="match status" value="1"/>
</dbReference>
<dbReference type="Gene3D" id="1.20.1440.30">
    <property type="entry name" value="Biosynthetic Protein domain"/>
    <property type="match status" value="1"/>
</dbReference>
<evidence type="ECO:0000313" key="2">
    <source>
        <dbReference type="Proteomes" id="UP001141259"/>
    </source>
</evidence>
<accession>A0A9X2VN06</accession>
<keyword evidence="2" id="KW-1185">Reference proteome</keyword>
<dbReference type="Pfam" id="PF05139">
    <property type="entry name" value="Erythro_esteras"/>
    <property type="match status" value="1"/>
</dbReference>
<dbReference type="EMBL" id="JANYMP010000010">
    <property type="protein sequence ID" value="MCS7479605.1"/>
    <property type="molecule type" value="Genomic_DNA"/>
</dbReference>